<comment type="caution">
    <text evidence="3">The sequence shown here is derived from an EMBL/GenBank/DDBJ whole genome shotgun (WGS) entry which is preliminary data.</text>
</comment>
<dbReference type="PANTHER" id="PTHR33393">
    <property type="entry name" value="POLYGLUTAMINE SYNTHESIS ACCESSORY PROTEIN RV0574C-RELATED"/>
    <property type="match status" value="1"/>
</dbReference>
<gene>
    <name evidence="3" type="ORF">A2W54_03080</name>
</gene>
<sequence length="348" mass="38385">MLSFDRTGFIFLIKFVALFACLVFLTKIGADFMFSPSERSGNAISAGEANISSQNKNRMAMVAAVLNAPDPVIKLGFVGDIMLDRRVKKSIMENGGGDYRFPFWRAANILQKYDILFGNLEGPISAGGEDQGSAYSFRMDPQSAEAIKFAGFDIVSLANNHISDWGREATADTINYLDKARIAYVGAGSNPYSPKIVNISDTKLAFLAFTNVGAKRGDIAFISKNDDPILESEIKKAKTDADIVIVYFHFGTEYQLEPGADEVELAHKAIDFGADLVVGSHPHTIEKIEKYKEKYIAYSLGNFVFDQDFAPLTMQGMLLEARLENKTIIGVTGKTVKINQYFQAEIEE</sequence>
<dbReference type="InterPro" id="IPR019079">
    <property type="entry name" value="Capsule_synth_CapA"/>
</dbReference>
<dbReference type="Gene3D" id="3.60.21.10">
    <property type="match status" value="1"/>
</dbReference>
<protein>
    <recommendedName>
        <fullName evidence="2">Capsule synthesis protein CapA domain-containing protein</fullName>
    </recommendedName>
</protein>
<dbReference type="CDD" id="cd07381">
    <property type="entry name" value="MPP_CapA"/>
    <property type="match status" value="1"/>
</dbReference>
<feature type="domain" description="Capsule synthesis protein CapA" evidence="2">
    <location>
        <begin position="74"/>
        <end position="307"/>
    </location>
</feature>
<dbReference type="InterPro" id="IPR029052">
    <property type="entry name" value="Metallo-depent_PP-like"/>
</dbReference>
<dbReference type="SUPFAM" id="SSF56300">
    <property type="entry name" value="Metallo-dependent phosphatases"/>
    <property type="match status" value="1"/>
</dbReference>
<evidence type="ECO:0000259" key="2">
    <source>
        <dbReference type="SMART" id="SM00854"/>
    </source>
</evidence>
<accession>A0A1F5WUV2</accession>
<organism evidence="3 4">
    <name type="scientific">Candidatus Giovannonibacteria bacterium RIFCSPHIGHO2_02_43_13</name>
    <dbReference type="NCBI Taxonomy" id="1798330"/>
    <lineage>
        <taxon>Bacteria</taxon>
        <taxon>Candidatus Giovannoniibacteriota</taxon>
    </lineage>
</organism>
<dbReference type="AlphaFoldDB" id="A0A1F5WUV2"/>
<name>A0A1F5WUV2_9BACT</name>
<evidence type="ECO:0000313" key="4">
    <source>
        <dbReference type="Proteomes" id="UP000178425"/>
    </source>
</evidence>
<evidence type="ECO:0000313" key="3">
    <source>
        <dbReference type="EMBL" id="OGF79420.1"/>
    </source>
</evidence>
<dbReference type="EMBL" id="MFHI01000004">
    <property type="protein sequence ID" value="OGF79420.1"/>
    <property type="molecule type" value="Genomic_DNA"/>
</dbReference>
<comment type="similarity">
    <text evidence="1">Belongs to the CapA family.</text>
</comment>
<evidence type="ECO:0000256" key="1">
    <source>
        <dbReference type="ARBA" id="ARBA00005662"/>
    </source>
</evidence>
<dbReference type="PANTHER" id="PTHR33393:SF11">
    <property type="entry name" value="POLYGLUTAMINE SYNTHESIS ACCESSORY PROTEIN RV0574C-RELATED"/>
    <property type="match status" value="1"/>
</dbReference>
<dbReference type="InterPro" id="IPR052169">
    <property type="entry name" value="CW_Biosynth-Accessory"/>
</dbReference>
<reference evidence="3 4" key="1">
    <citation type="journal article" date="2016" name="Nat. Commun.">
        <title>Thousands of microbial genomes shed light on interconnected biogeochemical processes in an aquifer system.</title>
        <authorList>
            <person name="Anantharaman K."/>
            <person name="Brown C.T."/>
            <person name="Hug L.A."/>
            <person name="Sharon I."/>
            <person name="Castelle C.J."/>
            <person name="Probst A.J."/>
            <person name="Thomas B.C."/>
            <person name="Singh A."/>
            <person name="Wilkins M.J."/>
            <person name="Karaoz U."/>
            <person name="Brodie E.L."/>
            <person name="Williams K.H."/>
            <person name="Hubbard S.S."/>
            <person name="Banfield J.F."/>
        </authorList>
    </citation>
    <scope>NUCLEOTIDE SEQUENCE [LARGE SCALE GENOMIC DNA]</scope>
</reference>
<dbReference type="Proteomes" id="UP000178425">
    <property type="component" value="Unassembled WGS sequence"/>
</dbReference>
<dbReference type="Pfam" id="PF09587">
    <property type="entry name" value="PGA_cap"/>
    <property type="match status" value="1"/>
</dbReference>
<proteinExistence type="inferred from homology"/>
<dbReference type="SMART" id="SM00854">
    <property type="entry name" value="PGA_cap"/>
    <property type="match status" value="1"/>
</dbReference>